<evidence type="ECO:0000256" key="6">
    <source>
        <dbReference type="PROSITE-ProRule" id="PRU00176"/>
    </source>
</evidence>
<keyword evidence="7" id="KW-0175">Coiled coil</keyword>
<keyword evidence="10" id="KW-1185">Reference proteome</keyword>
<dbReference type="EMBL" id="LR899012">
    <property type="protein sequence ID" value="CAD7087368.1"/>
    <property type="molecule type" value="Genomic_DNA"/>
</dbReference>
<evidence type="ECO:0000313" key="10">
    <source>
        <dbReference type="Proteomes" id="UP000594454"/>
    </source>
</evidence>
<dbReference type="FunFam" id="3.30.70.330:FF:000480">
    <property type="entry name" value="Fne, isoform A"/>
    <property type="match status" value="1"/>
</dbReference>
<evidence type="ECO:0000259" key="8">
    <source>
        <dbReference type="PROSITE" id="PS50102"/>
    </source>
</evidence>
<accession>A0A7R8UWT9</accession>
<organism evidence="9 10">
    <name type="scientific">Hermetia illucens</name>
    <name type="common">Black soldier fly</name>
    <dbReference type="NCBI Taxonomy" id="343691"/>
    <lineage>
        <taxon>Eukaryota</taxon>
        <taxon>Metazoa</taxon>
        <taxon>Ecdysozoa</taxon>
        <taxon>Arthropoda</taxon>
        <taxon>Hexapoda</taxon>
        <taxon>Insecta</taxon>
        <taxon>Pterygota</taxon>
        <taxon>Neoptera</taxon>
        <taxon>Endopterygota</taxon>
        <taxon>Diptera</taxon>
        <taxon>Brachycera</taxon>
        <taxon>Stratiomyomorpha</taxon>
        <taxon>Stratiomyidae</taxon>
        <taxon>Hermetiinae</taxon>
        <taxon>Hermetia</taxon>
    </lineage>
</organism>
<dbReference type="OrthoDB" id="266020at2759"/>
<dbReference type="GO" id="GO:0005634">
    <property type="term" value="C:nucleus"/>
    <property type="evidence" value="ECO:0007669"/>
    <property type="project" value="UniProtKB-ARBA"/>
</dbReference>
<dbReference type="FunCoup" id="A0A7R8UWT9">
    <property type="interactions" value="40"/>
</dbReference>
<feature type="domain" description="RRM" evidence="8">
    <location>
        <begin position="108"/>
        <end position="198"/>
    </location>
</feature>
<dbReference type="InterPro" id="IPR034775">
    <property type="entry name" value="Elav_RRM1"/>
</dbReference>
<evidence type="ECO:0000256" key="3">
    <source>
        <dbReference type="ARBA" id="ARBA00022884"/>
    </source>
</evidence>
<dbReference type="InterPro" id="IPR000504">
    <property type="entry name" value="RRM_dom"/>
</dbReference>
<evidence type="ECO:0000256" key="7">
    <source>
        <dbReference type="SAM" id="Coils"/>
    </source>
</evidence>
<dbReference type="InParanoid" id="A0A7R8UWT9"/>
<evidence type="ECO:0000256" key="1">
    <source>
        <dbReference type="ARBA" id="ARBA00006266"/>
    </source>
</evidence>
<dbReference type="OMA" id="NAEMADH"/>
<comment type="similarity">
    <text evidence="1">Belongs to the RRM elav family.</text>
</comment>
<keyword evidence="3 6" id="KW-0694">RNA-binding</keyword>
<dbReference type="InterPro" id="IPR035979">
    <property type="entry name" value="RBD_domain_sf"/>
</dbReference>
<gene>
    <name evidence="9" type="ORF">HERILL_LOCUS10081</name>
</gene>
<protein>
    <recommendedName>
        <fullName evidence="4">Protein elav</fullName>
    </recommendedName>
    <alternativeName>
        <fullName evidence="5">Embryonic lethal abnormal visual protein</fullName>
    </alternativeName>
</protein>
<keyword evidence="2" id="KW-0677">Repeat</keyword>
<dbReference type="Gene3D" id="3.30.70.330">
    <property type="match status" value="3"/>
</dbReference>
<feature type="domain" description="RRM" evidence="8">
    <location>
        <begin position="359"/>
        <end position="437"/>
    </location>
</feature>
<dbReference type="GO" id="GO:0050686">
    <property type="term" value="P:negative regulation of mRNA processing"/>
    <property type="evidence" value="ECO:0007669"/>
    <property type="project" value="UniProtKB-ARBA"/>
</dbReference>
<evidence type="ECO:0000256" key="2">
    <source>
        <dbReference type="ARBA" id="ARBA00022737"/>
    </source>
</evidence>
<dbReference type="AlphaFoldDB" id="A0A7R8UWT9"/>
<feature type="domain" description="RRM" evidence="8">
    <location>
        <begin position="206"/>
        <end position="287"/>
    </location>
</feature>
<evidence type="ECO:0000256" key="4">
    <source>
        <dbReference type="ARBA" id="ARBA00071959"/>
    </source>
</evidence>
<proteinExistence type="inferred from homology"/>
<sequence>MTNTAGIETQSIIQGATNQAQSQQLQQQLLQQQQQAQVQQAILQAQQQQAAAAAQQQAAQQQQQQAQQAAVAQQTAAVAAAAAAAQQAAAVQPQLTANNKSESNETRTNLIVNYLPQTMTEEEIKSLFSSIGEIDSVKLIRDKSQAYLDPLNPNAAKGQSLGYGFVNYVRAQDAEQAVNVLNGLRLQNKTIKVSFARPSSDAIKGANLYISGLPKSMTQGELELIFQPFGTIITSRILQNAGNESQTKGVGFIRFDKREEATRAIIALNGTTPKGCPDPITVKFSNTPGSNNKIIQPQIPAFLNPQLVRRIGGAMHTPVNKGLARFSPMAGDMLDVMLPNGLGAAAAAAAGVPPPGGAYSIFIYNLAPETEESTLWQLFGPFGAVQSVKIIKDQSTNQCKGYGFVSMTNYDESAMAIRALNGYTLGNRVLQVSFKTNKSK</sequence>
<dbReference type="FunFam" id="3.30.70.330:FF:000510">
    <property type="entry name" value="protein elav isoform X1"/>
    <property type="match status" value="1"/>
</dbReference>
<dbReference type="SMART" id="SM00360">
    <property type="entry name" value="RRM"/>
    <property type="match status" value="3"/>
</dbReference>
<dbReference type="PROSITE" id="PS50102">
    <property type="entry name" value="RRM"/>
    <property type="match status" value="3"/>
</dbReference>
<dbReference type="SUPFAM" id="SSF54928">
    <property type="entry name" value="RNA-binding domain, RBD"/>
    <property type="match status" value="2"/>
</dbReference>
<dbReference type="InterPro" id="IPR006548">
    <property type="entry name" value="ELAD_HU_SF"/>
</dbReference>
<name>A0A7R8UWT9_HERIL</name>
<dbReference type="GO" id="GO:1990904">
    <property type="term" value="C:ribonucleoprotein complex"/>
    <property type="evidence" value="ECO:0007669"/>
    <property type="project" value="InterPro"/>
</dbReference>
<dbReference type="InterPro" id="IPR012677">
    <property type="entry name" value="Nucleotide-bd_a/b_plait_sf"/>
</dbReference>
<dbReference type="Pfam" id="PF00076">
    <property type="entry name" value="RRM_1"/>
    <property type="match status" value="4"/>
</dbReference>
<dbReference type="Proteomes" id="UP000594454">
    <property type="component" value="Chromosome 4"/>
</dbReference>
<dbReference type="NCBIfam" id="TIGR01661">
    <property type="entry name" value="ELAV_HUD_SF"/>
    <property type="match status" value="1"/>
</dbReference>
<dbReference type="CDD" id="cd12377">
    <property type="entry name" value="RRM3_Hu"/>
    <property type="match status" value="1"/>
</dbReference>
<evidence type="ECO:0000256" key="5">
    <source>
        <dbReference type="ARBA" id="ARBA00083760"/>
    </source>
</evidence>
<dbReference type="PRINTS" id="PR00961">
    <property type="entry name" value="HUDSXLRNA"/>
</dbReference>
<dbReference type="CDD" id="cd12650">
    <property type="entry name" value="RRM1_Hu"/>
    <property type="match status" value="1"/>
</dbReference>
<reference evidence="9 10" key="1">
    <citation type="submission" date="2020-11" db="EMBL/GenBank/DDBJ databases">
        <authorList>
            <person name="Wallbank WR R."/>
            <person name="Pardo Diaz C."/>
            <person name="Kozak K."/>
            <person name="Martin S."/>
            <person name="Jiggins C."/>
            <person name="Moest M."/>
            <person name="Warren A I."/>
            <person name="Generalovic N T."/>
            <person name="Byers J.R.P. K."/>
            <person name="Montejo-Kovacevich G."/>
            <person name="Yen C E."/>
        </authorList>
    </citation>
    <scope>NUCLEOTIDE SEQUENCE [LARGE SCALE GENOMIC DNA]</scope>
</reference>
<dbReference type="FunFam" id="3.30.70.330:FF:000205">
    <property type="entry name" value="Sex lethal, isoform B"/>
    <property type="match status" value="1"/>
</dbReference>
<dbReference type="PANTHER" id="PTHR10352">
    <property type="entry name" value="EUKARYOTIC TRANSLATION INITIATION FACTOR 3 SUBUNIT G"/>
    <property type="match status" value="1"/>
</dbReference>
<evidence type="ECO:0000313" key="9">
    <source>
        <dbReference type="EMBL" id="CAD7087368.1"/>
    </source>
</evidence>
<dbReference type="GO" id="GO:0008266">
    <property type="term" value="F:poly(U) RNA binding"/>
    <property type="evidence" value="ECO:0007669"/>
    <property type="project" value="UniProtKB-ARBA"/>
</dbReference>
<dbReference type="InterPro" id="IPR002343">
    <property type="entry name" value="Hud_Sxl_RNA"/>
</dbReference>
<feature type="coiled-coil region" evidence="7">
    <location>
        <begin position="13"/>
        <end position="65"/>
    </location>
</feature>